<sequence>MLSLRNYRHDLIAHTHDHPQLVFGLDGLLEFEIAGRGSCVGEQRLAVIPSAVHHACSSTKGSRCLVLDVPSERWVSEHLGRHTEHSLRLLDRPNTLQLTPAQCNLITWLANGPINDPLVAEQGGVLLLASLAGEPVQPRGGRTLGLAAIDAFIDRHLAHPLQVTDLARVAGLSAARLHARLLEETGRTPIDYVRQRRLQHAEKLLHETHLPIGEIAARVGYSSQSAFTAALVRERGCTPRALRREFRDKTRQ</sequence>
<dbReference type="InterPro" id="IPR014710">
    <property type="entry name" value="RmlC-like_jellyroll"/>
</dbReference>
<evidence type="ECO:0000259" key="5">
    <source>
        <dbReference type="PROSITE" id="PS01124"/>
    </source>
</evidence>
<evidence type="ECO:0000256" key="2">
    <source>
        <dbReference type="ARBA" id="ARBA00023125"/>
    </source>
</evidence>
<comment type="function">
    <text evidence="4">Regulatory protein of the TOL plasmid xyl operons. XylS activates the xylXYZLTEGFJQKIH operon required for the degradation of toluene, m-xylene and p-xylene.</text>
</comment>
<dbReference type="InterPro" id="IPR050204">
    <property type="entry name" value="AraC_XylS_family_regulators"/>
</dbReference>
<keyword evidence="1" id="KW-0805">Transcription regulation</keyword>
<dbReference type="Proteomes" id="UP001164632">
    <property type="component" value="Chromosome"/>
</dbReference>
<dbReference type="PANTHER" id="PTHR46796:SF10">
    <property type="entry name" value="TRANSCRIPTIONAL ACTIVATOR FEAR"/>
    <property type="match status" value="1"/>
</dbReference>
<keyword evidence="3" id="KW-0804">Transcription</keyword>
<dbReference type="SUPFAM" id="SSF46689">
    <property type="entry name" value="Homeodomain-like"/>
    <property type="match status" value="2"/>
</dbReference>
<gene>
    <name evidence="6" type="ORF">OSV15_13810</name>
</gene>
<evidence type="ECO:0000313" key="6">
    <source>
        <dbReference type="EMBL" id="WAE50763.1"/>
    </source>
</evidence>
<reference evidence="6" key="1">
    <citation type="submission" date="2022-11" db="EMBL/GenBank/DDBJ databases">
        <title>Genomic of Pseudomonas TF18.</title>
        <authorList>
            <person name="Liu T."/>
        </authorList>
    </citation>
    <scope>NUCLEOTIDE SEQUENCE</scope>
    <source>
        <strain evidence="6">TF18</strain>
    </source>
</reference>
<dbReference type="RefSeq" id="WP_267930634.1">
    <property type="nucleotide sequence ID" value="NZ_CP113257.1"/>
</dbReference>
<proteinExistence type="predicted"/>
<dbReference type="GO" id="GO:0043565">
    <property type="term" value="F:sequence-specific DNA binding"/>
    <property type="evidence" value="ECO:0007669"/>
    <property type="project" value="InterPro"/>
</dbReference>
<keyword evidence="2" id="KW-0238">DNA-binding</keyword>
<evidence type="ECO:0000313" key="7">
    <source>
        <dbReference type="Proteomes" id="UP001164632"/>
    </source>
</evidence>
<dbReference type="Gene3D" id="2.60.120.10">
    <property type="entry name" value="Jelly Rolls"/>
    <property type="match status" value="1"/>
</dbReference>
<dbReference type="AlphaFoldDB" id="A0AA47DYH0"/>
<protein>
    <submittedName>
        <fullName evidence="6">AraC family transcriptional regulator</fullName>
    </submittedName>
</protein>
<dbReference type="InterPro" id="IPR009057">
    <property type="entry name" value="Homeodomain-like_sf"/>
</dbReference>
<dbReference type="Pfam" id="PF12833">
    <property type="entry name" value="HTH_18"/>
    <property type="match status" value="1"/>
</dbReference>
<accession>A0AA47DYH0</accession>
<dbReference type="SUPFAM" id="SSF51182">
    <property type="entry name" value="RmlC-like cupins"/>
    <property type="match status" value="1"/>
</dbReference>
<dbReference type="Gene3D" id="1.10.10.60">
    <property type="entry name" value="Homeodomain-like"/>
    <property type="match status" value="1"/>
</dbReference>
<dbReference type="InterPro" id="IPR011051">
    <property type="entry name" value="RmlC_Cupin_sf"/>
</dbReference>
<dbReference type="PROSITE" id="PS01124">
    <property type="entry name" value="HTH_ARAC_FAMILY_2"/>
    <property type="match status" value="1"/>
</dbReference>
<evidence type="ECO:0000256" key="4">
    <source>
        <dbReference type="ARBA" id="ARBA00037345"/>
    </source>
</evidence>
<dbReference type="SMART" id="SM00342">
    <property type="entry name" value="HTH_ARAC"/>
    <property type="match status" value="1"/>
</dbReference>
<dbReference type="GO" id="GO:0003700">
    <property type="term" value="F:DNA-binding transcription factor activity"/>
    <property type="evidence" value="ECO:0007669"/>
    <property type="project" value="InterPro"/>
</dbReference>
<dbReference type="PANTHER" id="PTHR46796">
    <property type="entry name" value="HTH-TYPE TRANSCRIPTIONAL ACTIVATOR RHAS-RELATED"/>
    <property type="match status" value="1"/>
</dbReference>
<dbReference type="EMBL" id="CP113257">
    <property type="protein sequence ID" value="WAE50763.1"/>
    <property type="molecule type" value="Genomic_DNA"/>
</dbReference>
<dbReference type="InterPro" id="IPR018060">
    <property type="entry name" value="HTH_AraC"/>
</dbReference>
<feature type="domain" description="HTH araC/xylS-type" evidence="5">
    <location>
        <begin position="147"/>
        <end position="245"/>
    </location>
</feature>
<evidence type="ECO:0000256" key="1">
    <source>
        <dbReference type="ARBA" id="ARBA00023015"/>
    </source>
</evidence>
<organism evidence="6 7">
    <name type="scientific">Stutzerimonas frequens</name>
    <dbReference type="NCBI Taxonomy" id="2968969"/>
    <lineage>
        <taxon>Bacteria</taxon>
        <taxon>Pseudomonadati</taxon>
        <taxon>Pseudomonadota</taxon>
        <taxon>Gammaproteobacteria</taxon>
        <taxon>Pseudomonadales</taxon>
        <taxon>Pseudomonadaceae</taxon>
        <taxon>Stutzerimonas</taxon>
    </lineage>
</organism>
<name>A0AA47DYH0_9GAMM</name>
<evidence type="ECO:0000256" key="3">
    <source>
        <dbReference type="ARBA" id="ARBA00023163"/>
    </source>
</evidence>